<name>A0A2K1P8W3_9BACT</name>
<dbReference type="AlphaFoldDB" id="A0A2K1P8W3"/>
<comment type="caution">
    <text evidence="1">The sequence shown here is derived from an EMBL/GenBank/DDBJ whole genome shotgun (WGS) entry which is preliminary data.</text>
</comment>
<organism evidence="1 2">
    <name type="scientific">Petrotoga mexicana DSM 14811</name>
    <dbReference type="NCBI Taxonomy" id="1122954"/>
    <lineage>
        <taxon>Bacteria</taxon>
        <taxon>Thermotogati</taxon>
        <taxon>Thermotogota</taxon>
        <taxon>Thermotogae</taxon>
        <taxon>Petrotogales</taxon>
        <taxon>Petrotogaceae</taxon>
        <taxon>Petrotoga</taxon>
    </lineage>
</organism>
<proteinExistence type="predicted"/>
<sequence length="300" mass="35029">MDKVENRLNLDYFMAFSNIIKELKYLGLYDPYEVWKNYCDYIENSEEYRENPDFYQGFKKISGLGLEKIQQIYANQGLALVFIHYGVYRYAFKTILESVVKVRPDNLVLLVVDQESYNSEQQLKKWLKVYDELNIQMVIAENQSTGLRIARHLKKGGIVVLFLDGMTGSGNDKTPLHLPFISSTINLRSGFFRLLHKLETPIIGAIAPTENELLISLPIMPNDIFISASSLMSFFRQILIKDPSKWRLWYRHHLFTHSFPEIMEIPNFMNQSRVWVCDEVNPKIILSEATGNVFKYMEND</sequence>
<dbReference type="EMBL" id="AZRN01000023">
    <property type="protein sequence ID" value="PNR99229.1"/>
    <property type="molecule type" value="Genomic_DNA"/>
</dbReference>
<dbReference type="RefSeq" id="WP_103077158.1">
    <property type="nucleotide sequence ID" value="NZ_AZRN01000023.1"/>
</dbReference>
<protein>
    <submittedName>
        <fullName evidence="1">Uncharacterized protein</fullName>
    </submittedName>
</protein>
<evidence type="ECO:0000313" key="1">
    <source>
        <dbReference type="EMBL" id="PNR99229.1"/>
    </source>
</evidence>
<accession>A0A2K1P8W3</accession>
<gene>
    <name evidence="1" type="ORF">X927_06035</name>
</gene>
<reference evidence="1 2" key="1">
    <citation type="submission" date="2013-12" db="EMBL/GenBank/DDBJ databases">
        <title>Comparative genomics of Petrotoga isolates.</title>
        <authorList>
            <person name="Nesbo C.L."/>
            <person name="Charchuk R."/>
            <person name="Chow K."/>
        </authorList>
    </citation>
    <scope>NUCLEOTIDE SEQUENCE [LARGE SCALE GENOMIC DNA]</scope>
    <source>
        <strain evidence="1 2">DSM 14811</strain>
    </source>
</reference>
<evidence type="ECO:0000313" key="2">
    <source>
        <dbReference type="Proteomes" id="UP000236604"/>
    </source>
</evidence>
<keyword evidence="2" id="KW-1185">Reference proteome</keyword>
<dbReference type="Proteomes" id="UP000236604">
    <property type="component" value="Unassembled WGS sequence"/>
</dbReference>